<dbReference type="EMBL" id="JEXD01000006">
    <property type="protein sequence ID" value="EXC08580.1"/>
    <property type="molecule type" value="Genomic_DNA"/>
</dbReference>
<dbReference type="Proteomes" id="UP000021108">
    <property type="component" value="Unassembled WGS sequence"/>
</dbReference>
<evidence type="ECO:0000313" key="1">
    <source>
        <dbReference type="EMBL" id="EXC08580.1"/>
    </source>
</evidence>
<comment type="caution">
    <text evidence="1">The sequence shown here is derived from an EMBL/GenBank/DDBJ whole genome shotgun (WGS) entry which is preliminary data.</text>
</comment>
<accession>A0A009PJF7</accession>
<gene>
    <name evidence="1" type="ORF">J506_1171</name>
</gene>
<reference evidence="1 2" key="1">
    <citation type="submission" date="2014-02" db="EMBL/GenBank/DDBJ databases">
        <title>Comparative genomics and transcriptomics to identify genetic mechanisms underlying the emergence of carbapenem resistant Acinetobacter baumannii (CRAb).</title>
        <authorList>
            <person name="Harris A.D."/>
            <person name="Johnson K.J."/>
            <person name="George J."/>
            <person name="Shefchek K."/>
            <person name="Daugherty S.C."/>
            <person name="Parankush S."/>
            <person name="Sadzewicz L."/>
            <person name="Tallon L."/>
            <person name="Sengamalay N."/>
            <person name="Hazen T.H."/>
            <person name="Rasko D.A."/>
        </authorList>
    </citation>
    <scope>NUCLEOTIDE SEQUENCE [LARGE SCALE GENOMIC DNA]</scope>
    <source>
        <strain evidence="1 2">625974</strain>
    </source>
</reference>
<proteinExistence type="predicted"/>
<sequence>MNIEKNRYEYRQNTILCFRNAEQSFVRLQDVLSLWILMQLAKP</sequence>
<evidence type="ECO:0000313" key="2">
    <source>
        <dbReference type="Proteomes" id="UP000021108"/>
    </source>
</evidence>
<dbReference type="PATRIC" id="fig|1310607.3.peg.1137"/>
<protein>
    <submittedName>
        <fullName evidence="1">Uncharacterized protein</fullName>
    </submittedName>
</protein>
<dbReference type="AlphaFoldDB" id="A0A009PJF7"/>
<organism evidence="1 2">
    <name type="scientific">Acinetobacter baumannii 625974</name>
    <dbReference type="NCBI Taxonomy" id="1310607"/>
    <lineage>
        <taxon>Bacteria</taxon>
        <taxon>Pseudomonadati</taxon>
        <taxon>Pseudomonadota</taxon>
        <taxon>Gammaproteobacteria</taxon>
        <taxon>Moraxellales</taxon>
        <taxon>Moraxellaceae</taxon>
        <taxon>Acinetobacter</taxon>
        <taxon>Acinetobacter calcoaceticus/baumannii complex</taxon>
    </lineage>
</organism>
<name>A0A009PJF7_ACIBA</name>